<dbReference type="STRING" id="502780.C1GE09"/>
<dbReference type="OrthoDB" id="542013at2759"/>
<reference evidence="3 4" key="1">
    <citation type="journal article" date="2011" name="PLoS Genet.">
        <title>Comparative genomic analysis of human fungal pathogens causing paracoccidioidomycosis.</title>
        <authorList>
            <person name="Desjardins C.A."/>
            <person name="Champion M.D."/>
            <person name="Holder J.W."/>
            <person name="Muszewska A."/>
            <person name="Goldberg J."/>
            <person name="Bailao A.M."/>
            <person name="Brigido M.M."/>
            <person name="Ferreira M.E."/>
            <person name="Garcia A.M."/>
            <person name="Grynberg M."/>
            <person name="Gujja S."/>
            <person name="Heiman D.I."/>
            <person name="Henn M.R."/>
            <person name="Kodira C.D."/>
            <person name="Leon-Narvaez H."/>
            <person name="Longo L.V."/>
            <person name="Ma L.J."/>
            <person name="Malavazi I."/>
            <person name="Matsuo A.L."/>
            <person name="Morais F.V."/>
            <person name="Pereira M."/>
            <person name="Rodriguez-Brito S."/>
            <person name="Sakthikumar S."/>
            <person name="Salem-Izacc S.M."/>
            <person name="Sykes S.M."/>
            <person name="Teixeira M.M."/>
            <person name="Vallejo M.C."/>
            <person name="Walter M.E."/>
            <person name="Yandava C."/>
            <person name="Young S."/>
            <person name="Zeng Q."/>
            <person name="Zucker J."/>
            <person name="Felipe M.S."/>
            <person name="Goldman G.H."/>
            <person name="Haas B.J."/>
            <person name="McEwen J.G."/>
            <person name="Nino-Vega G."/>
            <person name="Puccia R."/>
            <person name="San-Blas G."/>
            <person name="Soares C.M."/>
            <person name="Birren B.W."/>
            <person name="Cuomo C.A."/>
        </authorList>
    </citation>
    <scope>NUCLEOTIDE SEQUENCE [LARGE SCALE GENOMIC DNA]</scope>
    <source>
        <strain evidence="3 4">Pb18</strain>
    </source>
</reference>
<organism evidence="3 4">
    <name type="scientific">Paracoccidioides brasiliensis (strain Pb18)</name>
    <dbReference type="NCBI Taxonomy" id="502780"/>
    <lineage>
        <taxon>Eukaryota</taxon>
        <taxon>Fungi</taxon>
        <taxon>Dikarya</taxon>
        <taxon>Ascomycota</taxon>
        <taxon>Pezizomycotina</taxon>
        <taxon>Eurotiomycetes</taxon>
        <taxon>Eurotiomycetidae</taxon>
        <taxon>Onygenales</taxon>
        <taxon>Ajellomycetaceae</taxon>
        <taxon>Paracoccidioides</taxon>
    </lineage>
</organism>
<dbReference type="AlphaFoldDB" id="C1GE09"/>
<dbReference type="KEGG" id="pbn:PADG_05495"/>
<evidence type="ECO:0000313" key="3">
    <source>
        <dbReference type="EMBL" id="EEH49416.1"/>
    </source>
</evidence>
<dbReference type="Proteomes" id="UP000001628">
    <property type="component" value="Unassembled WGS sequence"/>
</dbReference>
<dbReference type="Pfam" id="PF00106">
    <property type="entry name" value="adh_short"/>
    <property type="match status" value="1"/>
</dbReference>
<keyword evidence="2" id="KW-0560">Oxidoreductase</keyword>
<dbReference type="SUPFAM" id="SSF51735">
    <property type="entry name" value="NAD(P)-binding Rossmann-fold domains"/>
    <property type="match status" value="1"/>
</dbReference>
<proteinExistence type="inferred from homology"/>
<dbReference type="OMA" id="NDILAPW"/>
<dbReference type="InterPro" id="IPR002347">
    <property type="entry name" value="SDR_fam"/>
</dbReference>
<name>C1GE09_PARBD</name>
<dbReference type="RefSeq" id="XP_010761027.1">
    <property type="nucleotide sequence ID" value="XM_010762725.1"/>
</dbReference>
<dbReference type="GeneID" id="22584415"/>
<dbReference type="EMBL" id="KN275962">
    <property type="protein sequence ID" value="EEH49416.1"/>
    <property type="molecule type" value="Genomic_DNA"/>
</dbReference>
<dbReference type="PRINTS" id="PR00081">
    <property type="entry name" value="GDHRDH"/>
</dbReference>
<sequence>MELLRQAFPPPPLPTANFTGKTVIVTGANGGLGKEAVKHFVRLGARVIGTTRSAEKGTAVLAEINAETNRPGQVSIWDLDYGSYLSVRRFCERVSSELERLDVLILNAGVATRVFELFEGDEKSVTVNVISTLLLALSILPKLQQTAEKYNTTPCLTVTSSTVHKWAKFPERDAADIFAALSAPNTTTMHERYFTSKLLQLLAIRELTSRTAPRYPLVVVSLVSPGLSDTTLFREKTGFEAIVQRPLFFLFAWKPEMGSRTIVNAAVAGQKSHGVFINKCEIENKAIAPWIETDEGKRIQEKVWAELQNKLEAIQLGALTMI</sequence>
<dbReference type="InterPro" id="IPR036291">
    <property type="entry name" value="NAD(P)-bd_dom_sf"/>
</dbReference>
<protein>
    <submittedName>
        <fullName evidence="3">Uncharacterized protein</fullName>
    </submittedName>
</protein>
<evidence type="ECO:0000256" key="2">
    <source>
        <dbReference type="ARBA" id="ARBA00023002"/>
    </source>
</evidence>
<keyword evidence="4" id="KW-1185">Reference proteome</keyword>
<accession>C1GE09</accession>
<dbReference type="GO" id="GO:0016491">
    <property type="term" value="F:oxidoreductase activity"/>
    <property type="evidence" value="ECO:0007669"/>
    <property type="project" value="UniProtKB-KW"/>
</dbReference>
<dbReference type="Gene3D" id="3.40.50.720">
    <property type="entry name" value="NAD(P)-binding Rossmann-like Domain"/>
    <property type="match status" value="1"/>
</dbReference>
<dbReference type="PANTHER" id="PTHR43157">
    <property type="entry name" value="PHOSPHATIDYLINOSITOL-GLYCAN BIOSYNTHESIS CLASS F PROTEIN-RELATED"/>
    <property type="match status" value="1"/>
</dbReference>
<dbReference type="eggNOG" id="KOG1208">
    <property type="taxonomic scope" value="Eukaryota"/>
</dbReference>
<dbReference type="HOGENOM" id="CLU_010194_44_4_1"/>
<dbReference type="PANTHER" id="PTHR43157:SF31">
    <property type="entry name" value="PHOSPHATIDYLINOSITOL-GLYCAN BIOSYNTHESIS CLASS F PROTEIN"/>
    <property type="match status" value="1"/>
</dbReference>
<evidence type="ECO:0000256" key="1">
    <source>
        <dbReference type="ARBA" id="ARBA00006484"/>
    </source>
</evidence>
<comment type="similarity">
    <text evidence="1">Belongs to the short-chain dehydrogenases/reductases (SDR) family.</text>
</comment>
<dbReference type="InParanoid" id="C1GE09"/>
<dbReference type="VEuPathDB" id="FungiDB:PADG_05495"/>
<gene>
    <name evidence="3" type="ORF">PADG_05495</name>
</gene>
<evidence type="ECO:0000313" key="4">
    <source>
        <dbReference type="Proteomes" id="UP000001628"/>
    </source>
</evidence>